<feature type="transmembrane region" description="Helical" evidence="1">
    <location>
        <begin position="59"/>
        <end position="79"/>
    </location>
</feature>
<proteinExistence type="predicted"/>
<protein>
    <submittedName>
        <fullName evidence="2">Uncharacterized protein</fullName>
    </submittedName>
</protein>
<gene>
    <name evidence="2" type="ORF">SE37_02145</name>
</gene>
<keyword evidence="1" id="KW-0812">Transmembrane</keyword>
<dbReference type="Proteomes" id="UP000031433">
    <property type="component" value="Unassembled WGS sequence"/>
</dbReference>
<evidence type="ECO:0000256" key="1">
    <source>
        <dbReference type="SAM" id="Phobius"/>
    </source>
</evidence>
<dbReference type="PROSITE" id="PS51257">
    <property type="entry name" value="PROKAR_LIPOPROTEIN"/>
    <property type="match status" value="1"/>
</dbReference>
<evidence type="ECO:0000313" key="2">
    <source>
        <dbReference type="EMBL" id="KIE41514.1"/>
    </source>
</evidence>
<feature type="transmembrane region" description="Helical" evidence="1">
    <location>
        <begin position="36"/>
        <end position="52"/>
    </location>
</feature>
<keyword evidence="1" id="KW-1133">Transmembrane helix</keyword>
<keyword evidence="1" id="KW-0472">Membrane</keyword>
<dbReference type="EMBL" id="JXBL01000001">
    <property type="protein sequence ID" value="KIE41514.1"/>
    <property type="molecule type" value="Genomic_DNA"/>
</dbReference>
<comment type="caution">
    <text evidence="2">The sequence shown here is derived from an EMBL/GenBank/DDBJ whole genome shotgun (WGS) entry which is preliminary data.</text>
</comment>
<sequence>MKHGFIAAFTLAAFTITSLTGCVTVSEEHKGAAKGAGYGAAAGAIAGAVLAGEGSRTKGAVFGGLAGALIGGLIGNYTIDRKSTAEQTAARYNYQPASGTMVRIENVSTTPTSVNAGEKVEIQTTYALLTPSASDQTNVTESVEIRYGGDLVGNPEATVAHTGGTYTSTIPIILPADAKKGNYKVITTVKTDSGKDTRETSFTVR</sequence>
<organism evidence="2 3">
    <name type="scientific">Geobacter soli</name>
    <dbReference type="NCBI Taxonomy" id="1510391"/>
    <lineage>
        <taxon>Bacteria</taxon>
        <taxon>Pseudomonadati</taxon>
        <taxon>Thermodesulfobacteriota</taxon>
        <taxon>Desulfuromonadia</taxon>
        <taxon>Geobacterales</taxon>
        <taxon>Geobacteraceae</taxon>
        <taxon>Geobacter</taxon>
    </lineage>
</organism>
<dbReference type="AlphaFoldDB" id="A0A0C1TL13"/>
<dbReference type="RefSeq" id="WP_039643298.1">
    <property type="nucleotide sequence ID" value="NZ_JXBL01000001.1"/>
</dbReference>
<evidence type="ECO:0000313" key="3">
    <source>
        <dbReference type="Proteomes" id="UP000031433"/>
    </source>
</evidence>
<keyword evidence="3" id="KW-1185">Reference proteome</keyword>
<reference evidence="2 3" key="1">
    <citation type="submission" date="2015-01" db="EMBL/GenBank/DDBJ databases">
        <title>Genome sequence of the anaerobic bacterium Geobacter soli GSS01, a dissimilatory Fe(III) reducer from soil.</title>
        <authorList>
            <person name="Yang G."/>
            <person name="Zhou S."/>
        </authorList>
    </citation>
    <scope>NUCLEOTIDE SEQUENCE [LARGE SCALE GENOMIC DNA]</scope>
    <source>
        <strain evidence="2 3">GSS01</strain>
    </source>
</reference>
<name>A0A0C1TL13_9BACT</name>
<accession>A0A0C1TL13</accession>